<reference evidence="5 6" key="1">
    <citation type="submission" date="2019-07" db="EMBL/GenBank/DDBJ databases">
        <authorList>
            <person name="Duangmal K."/>
            <person name="Teo W.F.A."/>
        </authorList>
    </citation>
    <scope>NUCLEOTIDE SEQUENCE [LARGE SCALE GENOMIC DNA]</scope>
    <source>
        <strain evidence="5 6">TBRC 6029</strain>
    </source>
</reference>
<keyword evidence="2" id="KW-0175">Coiled coil</keyword>
<accession>A0A558BIV3</accession>
<keyword evidence="4" id="KW-0812">Transmembrane</keyword>
<keyword evidence="6" id="KW-1185">Reference proteome</keyword>
<sequence length="412" mass="40211">MAERARRALTVTGVVVVVAGIAVVWVTSTSSSPGYRTATAGPASVTATLDTTGTIQAVDQATMSFPVSGQVASVGVAAGQQVTTGQTLAQLDTTALSSQLASAQSTLATAQARLAADQSGQGTAASTGRVTPALYRTAGTSGSGGSGDLKTAQDAVIAAQQQVDKDLAAVSAALTAQQKACQPVVNPDPKQPPSQDTVDSCTAAIQQTQDAQQTTSTDEQKLADAENALSAMLAKAASTPQSTSPNTQAAPSQAPKSGTGSRSSTGSSAQGSSPGTKTSTPASAQQLAADQAAIDAANAQVAVAQQNLAAATLVSPIDGTVGQVGLTAGQASSGGRIVVLGHGAVQVSTAVGDSQAGQVKPGQRVLVTPDGSGTPITGSVTAIGLLASTTSSGAPSYPVTISLPPGTELHQG</sequence>
<keyword evidence="4" id="KW-0472">Membrane</keyword>
<dbReference type="PANTHER" id="PTHR32347">
    <property type="entry name" value="EFFLUX SYSTEM COMPONENT YKNX-RELATED"/>
    <property type="match status" value="1"/>
</dbReference>
<feature type="non-terminal residue" evidence="5">
    <location>
        <position position="412"/>
    </location>
</feature>
<evidence type="ECO:0000313" key="5">
    <source>
        <dbReference type="EMBL" id="TVT36459.1"/>
    </source>
</evidence>
<feature type="compositionally biased region" description="Low complexity" evidence="3">
    <location>
        <begin position="202"/>
        <end position="217"/>
    </location>
</feature>
<feature type="region of interest" description="Disordered" evidence="3">
    <location>
        <begin position="234"/>
        <end position="284"/>
    </location>
</feature>
<comment type="subcellular location">
    <subcellularLocation>
        <location evidence="1">Cell envelope</location>
    </subcellularLocation>
</comment>
<proteinExistence type="predicted"/>
<comment type="caution">
    <text evidence="5">The sequence shown here is derived from an EMBL/GenBank/DDBJ whole genome shotgun (WGS) entry which is preliminary data.</text>
</comment>
<reference evidence="5 6" key="2">
    <citation type="submission" date="2019-08" db="EMBL/GenBank/DDBJ databases">
        <title>Amycolatopsis acidicola sp. nov., isolated from peat swamp forest soil.</title>
        <authorList>
            <person name="Srisuk N."/>
        </authorList>
    </citation>
    <scope>NUCLEOTIDE SEQUENCE [LARGE SCALE GENOMIC DNA]</scope>
    <source>
        <strain evidence="5 6">TBRC 6029</strain>
    </source>
</reference>
<keyword evidence="4" id="KW-1133">Transmembrane helix</keyword>
<protein>
    <submittedName>
        <fullName evidence="5">HlyD family efflux transporter periplasmic adaptor subunit</fullName>
    </submittedName>
</protein>
<evidence type="ECO:0000313" key="6">
    <source>
        <dbReference type="Proteomes" id="UP000320011"/>
    </source>
</evidence>
<feature type="compositionally biased region" description="Polar residues" evidence="3">
    <location>
        <begin position="238"/>
        <end position="256"/>
    </location>
</feature>
<dbReference type="Gene3D" id="2.40.50.100">
    <property type="match status" value="1"/>
</dbReference>
<dbReference type="AlphaFoldDB" id="A0A558BIV3"/>
<dbReference type="OrthoDB" id="4932908at2"/>
<feature type="region of interest" description="Disordered" evidence="3">
    <location>
        <begin position="181"/>
        <end position="221"/>
    </location>
</feature>
<evidence type="ECO:0000256" key="3">
    <source>
        <dbReference type="SAM" id="MobiDB-lite"/>
    </source>
</evidence>
<dbReference type="EMBL" id="VJWX01000316">
    <property type="protein sequence ID" value="TVT36459.1"/>
    <property type="molecule type" value="Genomic_DNA"/>
</dbReference>
<dbReference type="RefSeq" id="WP_144591261.1">
    <property type="nucleotide sequence ID" value="NZ_VJWX01000316.1"/>
</dbReference>
<evidence type="ECO:0000256" key="1">
    <source>
        <dbReference type="ARBA" id="ARBA00004196"/>
    </source>
</evidence>
<dbReference type="SUPFAM" id="SSF111369">
    <property type="entry name" value="HlyD-like secretion proteins"/>
    <property type="match status" value="2"/>
</dbReference>
<evidence type="ECO:0000256" key="4">
    <source>
        <dbReference type="SAM" id="Phobius"/>
    </source>
</evidence>
<dbReference type="PANTHER" id="PTHR32347:SF23">
    <property type="entry name" value="BLL5650 PROTEIN"/>
    <property type="match status" value="1"/>
</dbReference>
<dbReference type="Gene3D" id="1.10.287.470">
    <property type="entry name" value="Helix hairpin bin"/>
    <property type="match status" value="1"/>
</dbReference>
<feature type="compositionally biased region" description="Low complexity" evidence="3">
    <location>
        <begin position="257"/>
        <end position="276"/>
    </location>
</feature>
<organism evidence="5 6">
    <name type="scientific">Amycolatopsis rhizosphaerae</name>
    <dbReference type="NCBI Taxonomy" id="2053003"/>
    <lineage>
        <taxon>Bacteria</taxon>
        <taxon>Bacillati</taxon>
        <taxon>Actinomycetota</taxon>
        <taxon>Actinomycetes</taxon>
        <taxon>Pseudonocardiales</taxon>
        <taxon>Pseudonocardiaceae</taxon>
        <taxon>Amycolatopsis</taxon>
    </lineage>
</organism>
<evidence type="ECO:0000256" key="2">
    <source>
        <dbReference type="ARBA" id="ARBA00023054"/>
    </source>
</evidence>
<dbReference type="InterPro" id="IPR050465">
    <property type="entry name" value="UPF0194_transport"/>
</dbReference>
<dbReference type="Proteomes" id="UP000320011">
    <property type="component" value="Unassembled WGS sequence"/>
</dbReference>
<feature type="transmembrane region" description="Helical" evidence="4">
    <location>
        <begin position="7"/>
        <end position="26"/>
    </location>
</feature>
<gene>
    <name evidence="5" type="ORF">FNH05_25590</name>
</gene>
<name>A0A558BIV3_9PSEU</name>
<dbReference type="Gene3D" id="2.40.30.170">
    <property type="match status" value="1"/>
</dbReference>
<dbReference type="GO" id="GO:0030313">
    <property type="term" value="C:cell envelope"/>
    <property type="evidence" value="ECO:0007669"/>
    <property type="project" value="UniProtKB-SubCell"/>
</dbReference>